<protein>
    <submittedName>
        <fullName evidence="3">Uncharacterized protein</fullName>
    </submittedName>
</protein>
<organism evidence="3 4">
    <name type="scientific">Eleutherodactylus coqui</name>
    <name type="common">Puerto Rican coqui</name>
    <dbReference type="NCBI Taxonomy" id="57060"/>
    <lineage>
        <taxon>Eukaryota</taxon>
        <taxon>Metazoa</taxon>
        <taxon>Chordata</taxon>
        <taxon>Craniata</taxon>
        <taxon>Vertebrata</taxon>
        <taxon>Euteleostomi</taxon>
        <taxon>Amphibia</taxon>
        <taxon>Batrachia</taxon>
        <taxon>Anura</taxon>
        <taxon>Neobatrachia</taxon>
        <taxon>Hyloidea</taxon>
        <taxon>Eleutherodactylidae</taxon>
        <taxon>Eleutherodactylinae</taxon>
        <taxon>Eleutherodactylus</taxon>
        <taxon>Eleutherodactylus</taxon>
    </lineage>
</organism>
<sequence>MDEINLIQSWSRYNNKIQALQQSLGLPSWHKSTPTFHKSGPPNPDDTSRKIFQSGRRHMIGSELQREVLKHCGPSAFHEMMESYSEAPASNSPPMQKVIDKVLIRRSMAQVDRKKQRGDTIRKLEAAKEHLRKELKNLEAQNEFFGNGRKSQAAAPLAMTFSPNLSIEKPSPSGTDLLKGLAMDDSLLDEIVEEIMSSNVSLQPLKMDAKEKRQFQRRKLQASMDLATLLIEEEIILEVTFDIAKQVSTDVVKRTMLSSEFESRFGSEKVQEYFKSTNPLNF</sequence>
<evidence type="ECO:0000256" key="1">
    <source>
        <dbReference type="SAM" id="Coils"/>
    </source>
</evidence>
<accession>A0A8J6F0F2</accession>
<dbReference type="AlphaFoldDB" id="A0A8J6F0F2"/>
<gene>
    <name evidence="3" type="ORF">GDO78_011539</name>
</gene>
<comment type="caution">
    <text evidence="3">The sequence shown here is derived from an EMBL/GenBank/DDBJ whole genome shotgun (WGS) entry which is preliminary data.</text>
</comment>
<evidence type="ECO:0000313" key="4">
    <source>
        <dbReference type="Proteomes" id="UP000770717"/>
    </source>
</evidence>
<name>A0A8J6F0F2_ELECQ</name>
<dbReference type="Proteomes" id="UP000770717">
    <property type="component" value="Unassembled WGS sequence"/>
</dbReference>
<feature type="coiled-coil region" evidence="1">
    <location>
        <begin position="121"/>
        <end position="148"/>
    </location>
</feature>
<reference evidence="3" key="1">
    <citation type="thesis" date="2020" institute="ProQuest LLC" country="789 East Eisenhower Parkway, Ann Arbor, MI, USA">
        <title>Comparative Genomics and Chromosome Evolution.</title>
        <authorList>
            <person name="Mudd A.B."/>
        </authorList>
    </citation>
    <scope>NUCLEOTIDE SEQUENCE</scope>
    <source>
        <strain evidence="3">HN-11 Male</strain>
        <tissue evidence="3">Kidney and liver</tissue>
    </source>
</reference>
<feature type="region of interest" description="Disordered" evidence="2">
    <location>
        <begin position="28"/>
        <end position="47"/>
    </location>
</feature>
<evidence type="ECO:0000313" key="3">
    <source>
        <dbReference type="EMBL" id="KAG9479573.1"/>
    </source>
</evidence>
<proteinExistence type="predicted"/>
<keyword evidence="4" id="KW-1185">Reference proteome</keyword>
<dbReference type="EMBL" id="WNTK01000007">
    <property type="protein sequence ID" value="KAG9479573.1"/>
    <property type="molecule type" value="Genomic_DNA"/>
</dbReference>
<evidence type="ECO:0000256" key="2">
    <source>
        <dbReference type="SAM" id="MobiDB-lite"/>
    </source>
</evidence>
<dbReference type="OrthoDB" id="199838at2759"/>
<keyword evidence="1" id="KW-0175">Coiled coil</keyword>